<gene>
    <name evidence="6" type="ORF">ACFO3F_09025</name>
</gene>
<keyword evidence="2" id="KW-0813">Transport</keyword>
<evidence type="ECO:0000256" key="4">
    <source>
        <dbReference type="SAM" id="SignalP"/>
    </source>
</evidence>
<dbReference type="SUPFAM" id="SSF53850">
    <property type="entry name" value="Periplasmic binding protein-like II"/>
    <property type="match status" value="1"/>
</dbReference>
<dbReference type="PIRSF" id="PIRSF002741">
    <property type="entry name" value="MppA"/>
    <property type="match status" value="1"/>
</dbReference>
<feature type="signal peptide" evidence="4">
    <location>
        <begin position="1"/>
        <end position="25"/>
    </location>
</feature>
<comment type="similarity">
    <text evidence="1">Belongs to the bacterial solute-binding protein 5 family.</text>
</comment>
<evidence type="ECO:0000256" key="2">
    <source>
        <dbReference type="ARBA" id="ARBA00022448"/>
    </source>
</evidence>
<evidence type="ECO:0000256" key="3">
    <source>
        <dbReference type="ARBA" id="ARBA00022729"/>
    </source>
</evidence>
<dbReference type="PANTHER" id="PTHR30290:SF9">
    <property type="entry name" value="OLIGOPEPTIDE-BINDING PROTEIN APPA"/>
    <property type="match status" value="1"/>
</dbReference>
<evidence type="ECO:0000259" key="5">
    <source>
        <dbReference type="Pfam" id="PF00496"/>
    </source>
</evidence>
<organism evidence="6 7">
    <name type="scientific">Georgenia faecalis</name>
    <dbReference type="NCBI Taxonomy" id="2483799"/>
    <lineage>
        <taxon>Bacteria</taxon>
        <taxon>Bacillati</taxon>
        <taxon>Actinomycetota</taxon>
        <taxon>Actinomycetes</taxon>
        <taxon>Micrococcales</taxon>
        <taxon>Bogoriellaceae</taxon>
        <taxon>Georgenia</taxon>
    </lineage>
</organism>
<dbReference type="PANTHER" id="PTHR30290">
    <property type="entry name" value="PERIPLASMIC BINDING COMPONENT OF ABC TRANSPORTER"/>
    <property type="match status" value="1"/>
</dbReference>
<dbReference type="Pfam" id="PF00496">
    <property type="entry name" value="SBP_bac_5"/>
    <property type="match status" value="1"/>
</dbReference>
<accession>A0ABV9DBG7</accession>
<dbReference type="PROSITE" id="PS51257">
    <property type="entry name" value="PROKAR_LIPOPROTEIN"/>
    <property type="match status" value="1"/>
</dbReference>
<dbReference type="Proteomes" id="UP001595955">
    <property type="component" value="Unassembled WGS sequence"/>
</dbReference>
<proteinExistence type="inferred from homology"/>
<comment type="caution">
    <text evidence="6">The sequence shown here is derived from an EMBL/GenBank/DDBJ whole genome shotgun (WGS) entry which is preliminary data.</text>
</comment>
<evidence type="ECO:0000313" key="6">
    <source>
        <dbReference type="EMBL" id="MFC4555390.1"/>
    </source>
</evidence>
<dbReference type="InterPro" id="IPR039424">
    <property type="entry name" value="SBP_5"/>
</dbReference>
<dbReference type="Gene3D" id="3.90.76.10">
    <property type="entry name" value="Dipeptide-binding Protein, Domain 1"/>
    <property type="match status" value="1"/>
</dbReference>
<keyword evidence="3 4" id="KW-0732">Signal</keyword>
<dbReference type="Gene3D" id="3.10.105.10">
    <property type="entry name" value="Dipeptide-binding Protein, Domain 3"/>
    <property type="match status" value="1"/>
</dbReference>
<dbReference type="Gene3D" id="3.40.190.10">
    <property type="entry name" value="Periplasmic binding protein-like II"/>
    <property type="match status" value="1"/>
</dbReference>
<evidence type="ECO:0000313" key="7">
    <source>
        <dbReference type="Proteomes" id="UP001595955"/>
    </source>
</evidence>
<dbReference type="InterPro" id="IPR000914">
    <property type="entry name" value="SBP_5_dom"/>
</dbReference>
<evidence type="ECO:0000256" key="1">
    <source>
        <dbReference type="ARBA" id="ARBA00005695"/>
    </source>
</evidence>
<keyword evidence="7" id="KW-1185">Reference proteome</keyword>
<dbReference type="InterPro" id="IPR030678">
    <property type="entry name" value="Peptide/Ni-bd"/>
</dbReference>
<feature type="chain" id="PRO_5046674077" evidence="4">
    <location>
        <begin position="26"/>
        <end position="524"/>
    </location>
</feature>
<dbReference type="RefSeq" id="WP_122823841.1">
    <property type="nucleotide sequence ID" value="NZ_CP033325.1"/>
</dbReference>
<protein>
    <submittedName>
        <fullName evidence="6">ABC transporter substrate-binding protein</fullName>
    </submittedName>
</protein>
<name>A0ABV9DBG7_9MICO</name>
<reference evidence="7" key="1">
    <citation type="journal article" date="2019" name="Int. J. Syst. Evol. Microbiol.">
        <title>The Global Catalogue of Microorganisms (GCM) 10K type strain sequencing project: providing services to taxonomists for standard genome sequencing and annotation.</title>
        <authorList>
            <consortium name="The Broad Institute Genomics Platform"/>
            <consortium name="The Broad Institute Genome Sequencing Center for Infectious Disease"/>
            <person name="Wu L."/>
            <person name="Ma J."/>
        </authorList>
    </citation>
    <scope>NUCLEOTIDE SEQUENCE [LARGE SCALE GENOMIC DNA]</scope>
    <source>
        <strain evidence="7">JCM 3369</strain>
    </source>
</reference>
<feature type="domain" description="Solute-binding protein family 5" evidence="5">
    <location>
        <begin position="92"/>
        <end position="442"/>
    </location>
</feature>
<dbReference type="EMBL" id="JBHSGF010000005">
    <property type="protein sequence ID" value="MFC4555390.1"/>
    <property type="molecule type" value="Genomic_DNA"/>
</dbReference>
<sequence length="524" mass="56953">MHSTTKRGRRHLATFLAGAVALALAACSSGSPASERDESSVPGALEALSVAIGADPVNLDPRLTWVGQGYSINAHIYEPLVERTDDGEGNVEITGLLAETWENRDDTTWVFHLREGVTFHNGEPFTAEAAKFTIESIMDPDLATPLKVWTSTIESVEAEDDLTLVIRTVAPARGLLNSLVQVPIVSPQAVEEFGEEFTLNPTGTGPYQFVSYTPNNQVVIEQYPEYWGDQTGPETIDWRVMPESSARIAAIQAGEVQIAENIPPDQLPTLESNSDIEVATASTMRVIMMVPLLTNEWMQNPDFRRGLSLAIDRESIVEDLLGGTTEPANSVSPPGTVGHNDDLQPYPYDLDEAAALIEASGYDGSVIRVGAPQGRYQMDAQAGEAVAGMLEQAGVNVEFTALPWSEYSGQTAKGTDAFDFYFLGTTDFTLYPTSFYNGLFGCELGRNYYCDEDLSAKIDATAAMLDDDEAAAAYAEIQEIVYEDLPVVPLYWEPAITAVSQGLTGFHLRMDEYIVTTEVGSAEQ</sequence>